<feature type="compositionally biased region" description="Low complexity" evidence="2">
    <location>
        <begin position="430"/>
        <end position="442"/>
    </location>
</feature>
<keyword evidence="4" id="KW-1185">Reference proteome</keyword>
<dbReference type="PANTHER" id="PTHR38701">
    <property type="entry name" value="CHROMOSOME 8, WHOLE GENOME SHOTGUN SEQUENCE"/>
    <property type="match status" value="1"/>
</dbReference>
<dbReference type="AlphaFoldDB" id="A0A8H4LUH7"/>
<gene>
    <name evidence="3" type="ORF">G6O67_007526</name>
</gene>
<feature type="compositionally biased region" description="Polar residues" evidence="2">
    <location>
        <begin position="322"/>
        <end position="333"/>
    </location>
</feature>
<proteinExistence type="predicted"/>
<feature type="compositionally biased region" description="Low complexity" evidence="2">
    <location>
        <begin position="227"/>
        <end position="238"/>
    </location>
</feature>
<name>A0A8H4LUH7_9HYPO</name>
<evidence type="ECO:0000313" key="3">
    <source>
        <dbReference type="EMBL" id="KAF4505595.1"/>
    </source>
</evidence>
<feature type="compositionally biased region" description="Polar residues" evidence="2">
    <location>
        <begin position="525"/>
        <end position="534"/>
    </location>
</feature>
<protein>
    <submittedName>
        <fullName evidence="3">Uncharacterized protein</fullName>
    </submittedName>
</protein>
<dbReference type="PANTHER" id="PTHR38701:SF1">
    <property type="entry name" value="UP-REGULATED DURING SEPTATION PROTEIN 1 DOMAIN-CONTAINING PROTEIN"/>
    <property type="match status" value="1"/>
</dbReference>
<feature type="compositionally biased region" description="Basic and acidic residues" evidence="2">
    <location>
        <begin position="512"/>
        <end position="523"/>
    </location>
</feature>
<evidence type="ECO:0000256" key="2">
    <source>
        <dbReference type="SAM" id="MobiDB-lite"/>
    </source>
</evidence>
<organism evidence="3 4">
    <name type="scientific">Ophiocordyceps sinensis</name>
    <dbReference type="NCBI Taxonomy" id="72228"/>
    <lineage>
        <taxon>Eukaryota</taxon>
        <taxon>Fungi</taxon>
        <taxon>Dikarya</taxon>
        <taxon>Ascomycota</taxon>
        <taxon>Pezizomycotina</taxon>
        <taxon>Sordariomycetes</taxon>
        <taxon>Hypocreomycetidae</taxon>
        <taxon>Hypocreales</taxon>
        <taxon>Ophiocordycipitaceae</taxon>
        <taxon>Ophiocordyceps</taxon>
    </lineage>
</organism>
<evidence type="ECO:0000256" key="1">
    <source>
        <dbReference type="SAM" id="Coils"/>
    </source>
</evidence>
<feature type="compositionally biased region" description="Low complexity" evidence="2">
    <location>
        <begin position="97"/>
        <end position="108"/>
    </location>
</feature>
<feature type="compositionally biased region" description="Low complexity" evidence="2">
    <location>
        <begin position="362"/>
        <end position="378"/>
    </location>
</feature>
<accession>A0A8H4LUH7</accession>
<reference evidence="3 4" key="1">
    <citation type="journal article" date="2020" name="Genome Biol. Evol.">
        <title>A new high-quality draft genome assembly of the Chinese cordyceps Ophiocordyceps sinensis.</title>
        <authorList>
            <person name="Shu R."/>
            <person name="Zhang J."/>
            <person name="Meng Q."/>
            <person name="Zhang H."/>
            <person name="Zhou G."/>
            <person name="Li M."/>
            <person name="Wu P."/>
            <person name="Zhao Y."/>
            <person name="Chen C."/>
            <person name="Qin Q."/>
        </authorList>
    </citation>
    <scope>NUCLEOTIDE SEQUENCE [LARGE SCALE GENOMIC DNA]</scope>
    <source>
        <strain evidence="3 4">IOZ07</strain>
    </source>
</reference>
<feature type="region of interest" description="Disordered" evidence="2">
    <location>
        <begin position="24"/>
        <end position="287"/>
    </location>
</feature>
<feature type="region of interest" description="Disordered" evidence="2">
    <location>
        <begin position="612"/>
        <end position="650"/>
    </location>
</feature>
<comment type="caution">
    <text evidence="3">The sequence shown here is derived from an EMBL/GenBank/DDBJ whole genome shotgun (WGS) entry which is preliminary data.</text>
</comment>
<dbReference type="EMBL" id="JAAVMX010000008">
    <property type="protein sequence ID" value="KAF4505595.1"/>
    <property type="molecule type" value="Genomic_DNA"/>
</dbReference>
<feature type="compositionally biased region" description="Low complexity" evidence="2">
    <location>
        <begin position="258"/>
        <end position="277"/>
    </location>
</feature>
<keyword evidence="1" id="KW-0175">Coiled coil</keyword>
<feature type="compositionally biased region" description="Polar residues" evidence="2">
    <location>
        <begin position="61"/>
        <end position="72"/>
    </location>
</feature>
<evidence type="ECO:0000313" key="4">
    <source>
        <dbReference type="Proteomes" id="UP000557566"/>
    </source>
</evidence>
<feature type="compositionally biased region" description="Polar residues" evidence="2">
    <location>
        <begin position="466"/>
        <end position="478"/>
    </location>
</feature>
<feature type="coiled-coil region" evidence="1">
    <location>
        <begin position="553"/>
        <end position="587"/>
    </location>
</feature>
<feature type="region of interest" description="Disordered" evidence="2">
    <location>
        <begin position="318"/>
        <end position="497"/>
    </location>
</feature>
<dbReference type="OrthoDB" id="2555519at2759"/>
<dbReference type="Proteomes" id="UP000557566">
    <property type="component" value="Unassembled WGS sequence"/>
</dbReference>
<feature type="compositionally biased region" description="Acidic residues" evidence="2">
    <location>
        <begin position="614"/>
        <end position="637"/>
    </location>
</feature>
<feature type="compositionally biased region" description="Pro residues" evidence="2">
    <location>
        <begin position="420"/>
        <end position="429"/>
    </location>
</feature>
<sequence length="759" mass="80899">MPTPPPSGASADSPRRRLLVLPCQKAAREMRRFNTLSSSSSSLSSSSPSPSKNSPKAATSQPPSSNKSNNRPISIRHPFPAPRQTITRPPPRPPPFAAAAQTFQSKTAPIPPPAKTPSSPVHHRPPLRLKDRNRLQNAPILTPSFTTPASAAKMPMGDRPRQPQLAAAAARYAKRSPLTPKIAAKAPPSTASVRRPLSVQNPRDDAPTHLSSHVTPRSGARQGRVDSPSSSTPSSTPTPSHPERPAYDAWDNGGARAGLGVTSASASGGSSRQAGDSPADQQSETHKFFYASDAKAVQRPLSVPQKPVAFFYANGESAEAKPTTSPSLNQSFTPVLPPTQEPVATKFFYANGTPDPPPSRHALATSASASALASALSTNSRPLVRPRTSSSATGLVAPATQRPVSPIRTAAPSATQPLSANPPLPPSPNQPLSLQSSPALAPVAHSSGRRKVSIDTASRLIKQGHSRTGSASTVTSRFAASPSSSQPASPPQSPGLMQPALTMASLIQAAEEWKGRDGDRDAQPELSQSPTRSSHAGEPISELVANARRERKVQDLEITNASLEAINRTLERQLRKQTIELRRYRRMSRAGHISLVSSRVPSAALTDAAMDLSGVDEEEEATEDEQDEYLDSLDESDFSSNESLSADVAASPNDKLVARRKRDELRLQIDLTKHQELLVDSQKMNQSLKRCLDWTEVLIKEGQKALAYDVRVSDVDFGGRVLTPLDEDEDDEDGPRPGPPRTKGSQDRDSGIELPGDGG</sequence>
<feature type="region of interest" description="Disordered" evidence="2">
    <location>
        <begin position="720"/>
        <end position="759"/>
    </location>
</feature>
<feature type="region of interest" description="Disordered" evidence="2">
    <location>
        <begin position="512"/>
        <end position="546"/>
    </location>
</feature>
<feature type="compositionally biased region" description="Low complexity" evidence="2">
    <location>
        <begin position="34"/>
        <end position="60"/>
    </location>
</feature>